<evidence type="ECO:0000256" key="10">
    <source>
        <dbReference type="SAM" id="MobiDB-lite"/>
    </source>
</evidence>
<evidence type="ECO:0000313" key="13">
    <source>
        <dbReference type="Proteomes" id="UP000838763"/>
    </source>
</evidence>
<dbReference type="PANTHER" id="PTHR47965:SF12">
    <property type="entry name" value="ASPARTIC PROTEINASE 3-RELATED"/>
    <property type="match status" value="1"/>
</dbReference>
<dbReference type="GO" id="GO:0005576">
    <property type="term" value="C:extracellular region"/>
    <property type="evidence" value="ECO:0007669"/>
    <property type="project" value="TreeGrafter"/>
</dbReference>
<evidence type="ECO:0000256" key="1">
    <source>
        <dbReference type="ARBA" id="ARBA00007447"/>
    </source>
</evidence>
<evidence type="ECO:0000259" key="11">
    <source>
        <dbReference type="PROSITE" id="PS51767"/>
    </source>
</evidence>
<dbReference type="OrthoDB" id="771136at2759"/>
<dbReference type="PROSITE" id="PS51767">
    <property type="entry name" value="PEPTIDASE_A1"/>
    <property type="match status" value="1"/>
</dbReference>
<evidence type="ECO:0000256" key="4">
    <source>
        <dbReference type="ARBA" id="ARBA00022750"/>
    </source>
</evidence>
<organism evidence="12 13">
    <name type="scientific">Parascedosporium putredinis</name>
    <dbReference type="NCBI Taxonomy" id="1442378"/>
    <lineage>
        <taxon>Eukaryota</taxon>
        <taxon>Fungi</taxon>
        <taxon>Dikarya</taxon>
        <taxon>Ascomycota</taxon>
        <taxon>Pezizomycotina</taxon>
        <taxon>Sordariomycetes</taxon>
        <taxon>Hypocreomycetidae</taxon>
        <taxon>Microascales</taxon>
        <taxon>Microascaceae</taxon>
        <taxon>Parascedosporium</taxon>
    </lineage>
</organism>
<keyword evidence="6" id="KW-0865">Zymogen</keyword>
<keyword evidence="13" id="KW-1185">Reference proteome</keyword>
<evidence type="ECO:0000256" key="7">
    <source>
        <dbReference type="PIRSR" id="PIRSR601461-1"/>
    </source>
</evidence>
<evidence type="ECO:0000256" key="2">
    <source>
        <dbReference type="ARBA" id="ARBA00022670"/>
    </source>
</evidence>
<dbReference type="GO" id="GO:0031505">
    <property type="term" value="P:fungal-type cell wall organization"/>
    <property type="evidence" value="ECO:0007669"/>
    <property type="project" value="TreeGrafter"/>
</dbReference>
<dbReference type="GO" id="GO:0004190">
    <property type="term" value="F:aspartic-type endopeptidase activity"/>
    <property type="evidence" value="ECO:0007669"/>
    <property type="project" value="UniProtKB-KW"/>
</dbReference>
<dbReference type="InterPro" id="IPR001461">
    <property type="entry name" value="Aspartic_peptidase_A1"/>
</dbReference>
<dbReference type="PRINTS" id="PR00792">
    <property type="entry name" value="PEPSIN"/>
</dbReference>
<dbReference type="GO" id="GO:0006508">
    <property type="term" value="P:proteolysis"/>
    <property type="evidence" value="ECO:0007669"/>
    <property type="project" value="UniProtKB-KW"/>
</dbReference>
<dbReference type="PROSITE" id="PS00141">
    <property type="entry name" value="ASP_PROTEASE"/>
    <property type="match status" value="1"/>
</dbReference>
<sequence length="569" mass="60978">MRRYKVTFTPPAPVLAGPAIPILMQCTETTSLWELPAARRDDVHPILLRRHGLRHHLHRHGRRRPGPHIPRAVTGDGFISLPISRTDKMQNAEAAGIKPRSPFEVVLDNLVTYYTIEISLGNPAQNLAVLIDTGSSDLWVIPSCDDAVDRRSYEMCQLFGTYDPANSRTVSGPVGRGSLHYGDSSDASTQTSVTLNYFKDSLAIGDVTLADQIFGVIVNGTVDGISGILGLGPDLRDGFTAGKPYSLVLNSMQAQGFIKSRSFSIDLRHAEDRNGAVIFGGLDVKKFTGPLASFPMVPGLEGEPRLAIHLSTIGVSRSRRVSHVVPDGSNSVLLDSGTTLTRLHPRLAQAILTDLDATMDDEGFFLAACSMRSSASTVDFGFGELDDRGDPSFVLRVPVSDFVLNSRHYRNPRLCYVGLRVTEHQQILGDSVMRGGYFVFDWDNQQVHVAQSANCGTEILAIGTGQDAVPASEGKCDPGATGPAEESTGAGDGATPLPTGAFTTTFTITSCPTIDTECTPGMLTTQTFLPLETSSSDPDDEDAAGGRYGALNLWILFAAGMGAAVLALR</sequence>
<feature type="region of interest" description="Disordered" evidence="10">
    <location>
        <begin position="470"/>
        <end position="495"/>
    </location>
</feature>
<evidence type="ECO:0000256" key="8">
    <source>
        <dbReference type="PIRSR" id="PIRSR601461-2"/>
    </source>
</evidence>
<dbReference type="Pfam" id="PF00026">
    <property type="entry name" value="Asp"/>
    <property type="match status" value="1"/>
</dbReference>
<keyword evidence="2 9" id="KW-0645">Protease</keyword>
<comment type="caution">
    <text evidence="12">The sequence shown here is derived from an EMBL/GenBank/DDBJ whole genome shotgun (WGS) entry which is preliminary data.</text>
</comment>
<dbReference type="Proteomes" id="UP000838763">
    <property type="component" value="Unassembled WGS sequence"/>
</dbReference>
<keyword evidence="8" id="KW-1015">Disulfide bond</keyword>
<proteinExistence type="inferred from homology"/>
<dbReference type="GO" id="GO:0009277">
    <property type="term" value="C:fungal-type cell wall"/>
    <property type="evidence" value="ECO:0007669"/>
    <property type="project" value="TreeGrafter"/>
</dbReference>
<dbReference type="InterPro" id="IPR021109">
    <property type="entry name" value="Peptidase_aspartic_dom_sf"/>
</dbReference>
<dbReference type="InterPro" id="IPR001969">
    <property type="entry name" value="Aspartic_peptidase_AS"/>
</dbReference>
<feature type="domain" description="Peptidase A1" evidence="11">
    <location>
        <begin position="114"/>
        <end position="450"/>
    </location>
</feature>
<protein>
    <recommendedName>
        <fullName evidence="11">Peptidase A1 domain-containing protein</fullName>
    </recommendedName>
</protein>
<name>A0A9P1M713_9PEZI</name>
<reference evidence="12" key="1">
    <citation type="submission" date="2022-11" db="EMBL/GenBank/DDBJ databases">
        <authorList>
            <person name="Scott C."/>
            <person name="Bruce N."/>
        </authorList>
    </citation>
    <scope>NUCLEOTIDE SEQUENCE</scope>
</reference>
<evidence type="ECO:0000256" key="9">
    <source>
        <dbReference type="RuleBase" id="RU000454"/>
    </source>
</evidence>
<accession>A0A9P1M713</accession>
<evidence type="ECO:0000313" key="12">
    <source>
        <dbReference type="EMBL" id="CAI4210834.1"/>
    </source>
</evidence>
<dbReference type="EMBL" id="CALLCH030000001">
    <property type="protein sequence ID" value="CAI4210834.1"/>
    <property type="molecule type" value="Genomic_DNA"/>
</dbReference>
<dbReference type="InterPro" id="IPR033121">
    <property type="entry name" value="PEPTIDASE_A1"/>
</dbReference>
<evidence type="ECO:0000256" key="3">
    <source>
        <dbReference type="ARBA" id="ARBA00022729"/>
    </source>
</evidence>
<keyword evidence="5 9" id="KW-0378">Hydrolase</keyword>
<dbReference type="Gene3D" id="2.40.70.10">
    <property type="entry name" value="Acid Proteases"/>
    <property type="match status" value="2"/>
</dbReference>
<feature type="active site" evidence="7">
    <location>
        <position position="335"/>
    </location>
</feature>
<feature type="disulfide bond" evidence="8">
    <location>
        <begin position="369"/>
        <end position="415"/>
    </location>
</feature>
<keyword evidence="4 9" id="KW-0064">Aspartyl protease</keyword>
<comment type="similarity">
    <text evidence="1 9">Belongs to the peptidase A1 family.</text>
</comment>
<gene>
    <name evidence="12" type="ORF">PPNO1_LOCUS632</name>
</gene>
<evidence type="ECO:0000256" key="6">
    <source>
        <dbReference type="ARBA" id="ARBA00023145"/>
    </source>
</evidence>
<evidence type="ECO:0000256" key="5">
    <source>
        <dbReference type="ARBA" id="ARBA00022801"/>
    </source>
</evidence>
<dbReference type="SUPFAM" id="SSF50630">
    <property type="entry name" value="Acid proteases"/>
    <property type="match status" value="1"/>
</dbReference>
<keyword evidence="3" id="KW-0732">Signal</keyword>
<dbReference type="AlphaFoldDB" id="A0A9P1M713"/>
<dbReference type="PANTHER" id="PTHR47965">
    <property type="entry name" value="ASPARTYL PROTEASE-RELATED"/>
    <property type="match status" value="1"/>
</dbReference>
<feature type="active site" evidence="7">
    <location>
        <position position="132"/>
    </location>
</feature>